<dbReference type="Proteomes" id="UP000607435">
    <property type="component" value="Unassembled WGS sequence"/>
</dbReference>
<protein>
    <recommendedName>
        <fullName evidence="3">DUF3108 domain-containing protein</fullName>
    </recommendedName>
</protein>
<sequence length="245" mass="28416">MKNTLYILLFIFGATVQVFSQETLLSPLNNTANKKLINSETSKMSWFMLQDTLKIQIGTIQTQIQKEKEKIYIITTVSMKQSPTKWIDSTIVENETFKPIYHSSFNQQRDMILEFGEKITGYYLDKQTDKKTEISEKADKPFFDSNFYPQLIRLLPLKNGYSNTISIFDYNPNSKIGVITATIKNTEETSINFNGKKTQVWKVETTDDISNNTAIMNYFIDKSTRKILKQEIDFGGRKMLMELVE</sequence>
<keyword evidence="2" id="KW-1185">Reference proteome</keyword>
<organism evidence="1 2">
    <name type="scientific">Winogradskyella echinorum</name>
    <dbReference type="NCBI Taxonomy" id="538189"/>
    <lineage>
        <taxon>Bacteria</taxon>
        <taxon>Pseudomonadati</taxon>
        <taxon>Bacteroidota</taxon>
        <taxon>Flavobacteriia</taxon>
        <taxon>Flavobacteriales</taxon>
        <taxon>Flavobacteriaceae</taxon>
        <taxon>Winogradskyella</taxon>
    </lineage>
</organism>
<comment type="caution">
    <text evidence="1">The sequence shown here is derived from an EMBL/GenBank/DDBJ whole genome shotgun (WGS) entry which is preliminary data.</text>
</comment>
<gene>
    <name evidence="1" type="ORF">H6H04_12525</name>
</gene>
<reference evidence="1 2" key="1">
    <citation type="submission" date="2020-08" db="EMBL/GenBank/DDBJ databases">
        <title>Winogradskyella ouciana sp. nov., isolated from the hadal seawater of the Mariana Trench.</title>
        <authorList>
            <person name="He X."/>
        </authorList>
    </citation>
    <scope>NUCLEOTIDE SEQUENCE [LARGE SCALE GENOMIC DNA]</scope>
    <source>
        <strain evidence="1 2">KCTC 22026</strain>
    </source>
</reference>
<dbReference type="EMBL" id="JACOME010000003">
    <property type="protein sequence ID" value="MBC3847213.1"/>
    <property type="molecule type" value="Genomic_DNA"/>
</dbReference>
<evidence type="ECO:0000313" key="2">
    <source>
        <dbReference type="Proteomes" id="UP000607435"/>
    </source>
</evidence>
<accession>A0ABR6Y3A0</accession>
<evidence type="ECO:0008006" key="3">
    <source>
        <dbReference type="Google" id="ProtNLM"/>
    </source>
</evidence>
<name>A0ABR6Y3A0_9FLAO</name>
<dbReference type="InterPro" id="IPR021457">
    <property type="entry name" value="DUF3108"/>
</dbReference>
<evidence type="ECO:0000313" key="1">
    <source>
        <dbReference type="EMBL" id="MBC3847213.1"/>
    </source>
</evidence>
<dbReference type="Pfam" id="PF11306">
    <property type="entry name" value="DUF3108"/>
    <property type="match status" value="1"/>
</dbReference>
<dbReference type="RefSeq" id="WP_186846331.1">
    <property type="nucleotide sequence ID" value="NZ_JACOME010000003.1"/>
</dbReference>
<proteinExistence type="predicted"/>